<dbReference type="OrthoDB" id="9811381at2"/>
<evidence type="ECO:0000256" key="3">
    <source>
        <dbReference type="ARBA" id="ARBA00022884"/>
    </source>
</evidence>
<feature type="domain" description="NusB/RsmB/TIM44" evidence="7">
    <location>
        <begin position="45"/>
        <end position="171"/>
    </location>
</feature>
<name>G9YK98_9FIRM</name>
<dbReference type="Gene3D" id="1.10.940.10">
    <property type="entry name" value="NusB-like"/>
    <property type="match status" value="1"/>
</dbReference>
<keyword evidence="9" id="KW-1185">Reference proteome</keyword>
<dbReference type="eggNOG" id="COG0781">
    <property type="taxonomic scope" value="Bacteria"/>
</dbReference>
<dbReference type="GO" id="GO:0031564">
    <property type="term" value="P:transcription antitermination"/>
    <property type="evidence" value="ECO:0007669"/>
    <property type="project" value="UniProtKB-KW"/>
</dbReference>
<dbReference type="PANTHER" id="PTHR11078:SF3">
    <property type="entry name" value="ANTITERMINATION NUSB DOMAIN-CONTAINING PROTEIN"/>
    <property type="match status" value="1"/>
</dbReference>
<dbReference type="HAMAP" id="MF_00073">
    <property type="entry name" value="NusB"/>
    <property type="match status" value="1"/>
</dbReference>
<dbReference type="EMBL" id="AGCJ01000094">
    <property type="protein sequence ID" value="EHM37569.1"/>
    <property type="molecule type" value="Genomic_DNA"/>
</dbReference>
<protein>
    <recommendedName>
        <fullName evidence="6">Transcription antitermination protein NusB</fullName>
    </recommendedName>
    <alternativeName>
        <fullName evidence="6">Antitermination factor NusB</fullName>
    </alternativeName>
</protein>
<keyword evidence="4 6" id="KW-0805">Transcription regulation</keyword>
<keyword evidence="3 6" id="KW-0694">RNA-binding</keyword>
<dbReference type="GO" id="GO:0003723">
    <property type="term" value="F:RNA binding"/>
    <property type="evidence" value="ECO:0007669"/>
    <property type="project" value="UniProtKB-UniRule"/>
</dbReference>
<evidence type="ECO:0000259" key="7">
    <source>
        <dbReference type="Pfam" id="PF01029"/>
    </source>
</evidence>
<gene>
    <name evidence="6" type="primary">nusB</name>
    <name evidence="8" type="ORF">HMPREF0080_02108</name>
</gene>
<evidence type="ECO:0000256" key="2">
    <source>
        <dbReference type="ARBA" id="ARBA00022814"/>
    </source>
</evidence>
<reference evidence="8 9" key="1">
    <citation type="submission" date="2011-08" db="EMBL/GenBank/DDBJ databases">
        <authorList>
            <person name="Weinstock G."/>
            <person name="Sodergren E."/>
            <person name="Clifton S."/>
            <person name="Fulton L."/>
            <person name="Fulton B."/>
            <person name="Courtney L."/>
            <person name="Fronick C."/>
            <person name="Harrison M."/>
            <person name="Strong C."/>
            <person name="Farmer C."/>
            <person name="Delahaunty K."/>
            <person name="Markovic C."/>
            <person name="Hall O."/>
            <person name="Minx P."/>
            <person name="Tomlinson C."/>
            <person name="Mitreva M."/>
            <person name="Hou S."/>
            <person name="Chen J."/>
            <person name="Wollam A."/>
            <person name="Pepin K.H."/>
            <person name="Johnson M."/>
            <person name="Bhonagiri V."/>
            <person name="Zhang X."/>
            <person name="Suruliraj S."/>
            <person name="Warren W."/>
            <person name="Chinwalla A."/>
            <person name="Mardis E.R."/>
            <person name="Wilson R.K."/>
        </authorList>
    </citation>
    <scope>NUCLEOTIDE SEQUENCE [LARGE SCALE GENOMIC DNA]</scope>
    <source>
        <strain evidence="8 9">F0357</strain>
    </source>
</reference>
<organism evidence="8 9">
    <name type="scientific">Anaeroglobus geminatus F0357</name>
    <dbReference type="NCBI Taxonomy" id="861450"/>
    <lineage>
        <taxon>Bacteria</taxon>
        <taxon>Bacillati</taxon>
        <taxon>Bacillota</taxon>
        <taxon>Negativicutes</taxon>
        <taxon>Veillonellales</taxon>
        <taxon>Veillonellaceae</taxon>
        <taxon>Anaeroglobus</taxon>
    </lineage>
</organism>
<dbReference type="InterPro" id="IPR006027">
    <property type="entry name" value="NusB_RsmB_TIM44"/>
</dbReference>
<keyword evidence="5 6" id="KW-0804">Transcription</keyword>
<dbReference type="PATRIC" id="fig|861450.3.peg.1931"/>
<evidence type="ECO:0000313" key="8">
    <source>
        <dbReference type="EMBL" id="EHM37569.1"/>
    </source>
</evidence>
<evidence type="ECO:0000256" key="1">
    <source>
        <dbReference type="ARBA" id="ARBA00005952"/>
    </source>
</evidence>
<evidence type="ECO:0000313" key="9">
    <source>
        <dbReference type="Proteomes" id="UP000005481"/>
    </source>
</evidence>
<dbReference type="InterPro" id="IPR011605">
    <property type="entry name" value="NusB_fam"/>
</dbReference>
<dbReference type="GO" id="GO:0005829">
    <property type="term" value="C:cytosol"/>
    <property type="evidence" value="ECO:0007669"/>
    <property type="project" value="TreeGrafter"/>
</dbReference>
<dbReference type="SUPFAM" id="SSF48013">
    <property type="entry name" value="NusB-like"/>
    <property type="match status" value="1"/>
</dbReference>
<keyword evidence="2 6" id="KW-0889">Transcription antitermination</keyword>
<comment type="similarity">
    <text evidence="1 6">Belongs to the NusB family.</text>
</comment>
<sequence>MSRHTARRRALEILFSREFHDVNDIQYSETEILENNEGTPAAAKKTFSEIDAAELDANAVNVNDIEEVPTDAAEDNGDADTEAYCAYLIGTVSAHADELDGLIRAFAKGWDLRQMNMADKTTMRLALCEFVYPKEELAPAIIINEAVRLAKEYGGPQSSRFVNGILGAYARSLP</sequence>
<evidence type="ECO:0000256" key="6">
    <source>
        <dbReference type="HAMAP-Rule" id="MF_00073"/>
    </source>
</evidence>
<comment type="function">
    <text evidence="6">Involved in transcription antitermination. Required for transcription of ribosomal RNA (rRNA) genes. Binds specifically to the boxA antiterminator sequence of the ribosomal RNA (rrn) operons.</text>
</comment>
<dbReference type="AlphaFoldDB" id="G9YK98"/>
<dbReference type="Proteomes" id="UP000005481">
    <property type="component" value="Unassembled WGS sequence"/>
</dbReference>
<dbReference type="GO" id="GO:0006353">
    <property type="term" value="P:DNA-templated transcription termination"/>
    <property type="evidence" value="ECO:0007669"/>
    <property type="project" value="UniProtKB-UniRule"/>
</dbReference>
<comment type="caution">
    <text evidence="8">The sequence shown here is derived from an EMBL/GenBank/DDBJ whole genome shotgun (WGS) entry which is preliminary data.</text>
</comment>
<evidence type="ECO:0000256" key="5">
    <source>
        <dbReference type="ARBA" id="ARBA00023163"/>
    </source>
</evidence>
<dbReference type="InterPro" id="IPR035926">
    <property type="entry name" value="NusB-like_sf"/>
</dbReference>
<accession>G9YK98</accession>
<dbReference type="STRING" id="861450.HMPREF0080_02108"/>
<dbReference type="Pfam" id="PF01029">
    <property type="entry name" value="NusB"/>
    <property type="match status" value="1"/>
</dbReference>
<dbReference type="PANTHER" id="PTHR11078">
    <property type="entry name" value="N UTILIZATION SUBSTANCE PROTEIN B-RELATED"/>
    <property type="match status" value="1"/>
</dbReference>
<dbReference type="RefSeq" id="WP_006791069.1">
    <property type="nucleotide sequence ID" value="NZ_JH417616.1"/>
</dbReference>
<evidence type="ECO:0000256" key="4">
    <source>
        <dbReference type="ARBA" id="ARBA00023015"/>
    </source>
</evidence>
<dbReference type="NCBIfam" id="TIGR01951">
    <property type="entry name" value="nusB"/>
    <property type="match status" value="1"/>
</dbReference>
<dbReference type="HOGENOM" id="CLU_087843_3_1_9"/>
<proteinExistence type="inferred from homology"/>